<organism evidence="3 4">
    <name type="scientific">Leptosia nina</name>
    <dbReference type="NCBI Taxonomy" id="320188"/>
    <lineage>
        <taxon>Eukaryota</taxon>
        <taxon>Metazoa</taxon>
        <taxon>Ecdysozoa</taxon>
        <taxon>Arthropoda</taxon>
        <taxon>Hexapoda</taxon>
        <taxon>Insecta</taxon>
        <taxon>Pterygota</taxon>
        <taxon>Neoptera</taxon>
        <taxon>Endopterygota</taxon>
        <taxon>Lepidoptera</taxon>
        <taxon>Glossata</taxon>
        <taxon>Ditrysia</taxon>
        <taxon>Papilionoidea</taxon>
        <taxon>Pieridae</taxon>
        <taxon>Pierinae</taxon>
        <taxon>Leptosia</taxon>
    </lineage>
</organism>
<evidence type="ECO:0000313" key="3">
    <source>
        <dbReference type="EMBL" id="CAK1542402.1"/>
    </source>
</evidence>
<dbReference type="InterPro" id="IPR052831">
    <property type="entry name" value="Apoptosis_promoter"/>
</dbReference>
<protein>
    <recommendedName>
        <fullName evidence="5">Programmed cell death protein 7</fullName>
    </recommendedName>
</protein>
<comment type="caution">
    <text evidence="3">The sequence shown here is derived from an EMBL/GenBank/DDBJ whole genome shotgun (WGS) entry which is preliminary data.</text>
</comment>
<dbReference type="AlphaFoldDB" id="A0AAV1J2G2"/>
<accession>A0AAV1J2G2</accession>
<sequence length="337" mass="39761">MAYNQNFYNNFHGNNFTFQYPYPPPPPPAHSFFSTPQLSDQDFLKKFERFSSEKQNEKKTVTITVLKAKLSELLKTYNEISEEFSRLSENIDNHSDTEWEAALKIMSYKKERISKLLTEFSASYMEHARKYLAKRTAKRMRLQRLKEERKQQRLQQEKDMKERSRKIDENLQKIKDDILKAKKEEEAKLEADMVLKDVHRKKIDAKKCLSKLEALLKLRQARLNTAKGRGQNVSESDSAMFQKNIEKLKSSWTERLEMYNKEENNLRARLAIVEEVPLNQAEIDVDNNLIQWKEVLFGGENPQVDFKGDIDRFVNVRRQWDDYVDEGGSPIPVGWVL</sequence>
<keyword evidence="1" id="KW-0175">Coiled coil</keyword>
<dbReference type="Pfam" id="PF16021">
    <property type="entry name" value="PDCD7"/>
    <property type="match status" value="1"/>
</dbReference>
<dbReference type="InterPro" id="IPR031974">
    <property type="entry name" value="PDCD7"/>
</dbReference>
<dbReference type="EMBL" id="CAVLEF010000003">
    <property type="protein sequence ID" value="CAK1542402.1"/>
    <property type="molecule type" value="Genomic_DNA"/>
</dbReference>
<dbReference type="PANTHER" id="PTHR48190:SF2">
    <property type="entry name" value="PROGRAMMED CELL DEATH PROTEIN 7"/>
    <property type="match status" value="1"/>
</dbReference>
<name>A0AAV1J2G2_9NEOP</name>
<evidence type="ECO:0000256" key="2">
    <source>
        <dbReference type="SAM" id="MobiDB-lite"/>
    </source>
</evidence>
<dbReference type="PANTHER" id="PTHR48190">
    <property type="entry name" value="PROGRAMMED CELL DEATH PROTEIN 7"/>
    <property type="match status" value="1"/>
</dbReference>
<dbReference type="GO" id="GO:0005689">
    <property type="term" value="C:U12-type spliceosomal complex"/>
    <property type="evidence" value="ECO:0007669"/>
    <property type="project" value="TreeGrafter"/>
</dbReference>
<feature type="region of interest" description="Disordered" evidence="2">
    <location>
        <begin position="145"/>
        <end position="164"/>
    </location>
</feature>
<evidence type="ECO:0000313" key="4">
    <source>
        <dbReference type="Proteomes" id="UP001497472"/>
    </source>
</evidence>
<proteinExistence type="predicted"/>
<keyword evidence="4" id="KW-1185">Reference proteome</keyword>
<gene>
    <name evidence="3" type="ORF">LNINA_LOCUS2302</name>
</gene>
<dbReference type="Proteomes" id="UP001497472">
    <property type="component" value="Unassembled WGS sequence"/>
</dbReference>
<evidence type="ECO:0000256" key="1">
    <source>
        <dbReference type="SAM" id="Coils"/>
    </source>
</evidence>
<feature type="coiled-coil region" evidence="1">
    <location>
        <begin position="249"/>
        <end position="276"/>
    </location>
</feature>
<feature type="coiled-coil region" evidence="1">
    <location>
        <begin position="63"/>
        <end position="97"/>
    </location>
</feature>
<reference evidence="3 4" key="1">
    <citation type="submission" date="2023-11" db="EMBL/GenBank/DDBJ databases">
        <authorList>
            <person name="Okamura Y."/>
        </authorList>
    </citation>
    <scope>NUCLEOTIDE SEQUENCE [LARGE SCALE GENOMIC DNA]</scope>
</reference>
<evidence type="ECO:0008006" key="5">
    <source>
        <dbReference type="Google" id="ProtNLM"/>
    </source>
</evidence>